<dbReference type="Pfam" id="PF01629">
    <property type="entry name" value="DUF22"/>
    <property type="match status" value="1"/>
</dbReference>
<gene>
    <name evidence="2" type="ordered locus">Metin_0371</name>
</gene>
<dbReference type="GeneID" id="9131375"/>
<evidence type="ECO:0000313" key="3">
    <source>
        <dbReference type="Proteomes" id="UP000002061"/>
    </source>
</evidence>
<sequence length="125" mass="14030">MVFRIITRIGKIEEGLHEDTLRYDLKILGEVKTEPIIADKNVSVKAGDIKPIKIRKIKIPPYYIVMICPYARHKLGSVIAIGESIPMPIDTEREADFATFASALDGEIKKDDLLGVLLLVRAEKK</sequence>
<proteinExistence type="predicted"/>
<evidence type="ECO:0000313" key="2">
    <source>
        <dbReference type="EMBL" id="ADG13041.1"/>
    </source>
</evidence>
<dbReference type="eggNOG" id="arCOG04850">
    <property type="taxonomic scope" value="Archaea"/>
</dbReference>
<evidence type="ECO:0000259" key="1">
    <source>
        <dbReference type="Pfam" id="PF01629"/>
    </source>
</evidence>
<feature type="domain" description="DUF22" evidence="1">
    <location>
        <begin position="31"/>
        <end position="106"/>
    </location>
</feature>
<dbReference type="KEGG" id="mif:Metin_0371"/>
<reference evidence="2" key="1">
    <citation type="submission" date="2010-04" db="EMBL/GenBank/DDBJ databases">
        <title>Complete sequence of Methanocaldococcus infernus ME.</title>
        <authorList>
            <consortium name="US DOE Joint Genome Institute"/>
            <person name="Lucas S."/>
            <person name="Copeland A."/>
            <person name="Lapidus A."/>
            <person name="Cheng J.-F."/>
            <person name="Bruce D."/>
            <person name="Goodwin L."/>
            <person name="Pitluck S."/>
            <person name="Munk A.C."/>
            <person name="Detter J.C."/>
            <person name="Han C."/>
            <person name="Tapia R."/>
            <person name="Land M."/>
            <person name="Hauser L."/>
            <person name="Kyrpides N."/>
            <person name="Mikhailova N."/>
            <person name="Sieprawska-Lupa M."/>
            <person name="Whitman W.B."/>
            <person name="Woyke T."/>
        </authorList>
    </citation>
    <scope>NUCLEOTIDE SEQUENCE [LARGE SCALE GENOMIC DNA]</scope>
    <source>
        <strain evidence="2">ME</strain>
    </source>
</reference>
<dbReference type="RefSeq" id="WP_013099787.1">
    <property type="nucleotide sequence ID" value="NC_014122.1"/>
</dbReference>
<dbReference type="HOGENOM" id="CLU_152996_1_0_2"/>
<dbReference type="Proteomes" id="UP000002061">
    <property type="component" value="Chromosome"/>
</dbReference>
<dbReference type="STRING" id="573063.Metin_0371"/>
<name>D5VR38_METIM</name>
<accession>D5VR38</accession>
<dbReference type="InterPro" id="IPR002572">
    <property type="entry name" value="DUF22"/>
</dbReference>
<dbReference type="OrthoDB" id="69140at2157"/>
<dbReference type="AlphaFoldDB" id="D5VR38"/>
<keyword evidence="3" id="KW-1185">Reference proteome</keyword>
<organism evidence="2 3">
    <name type="scientific">Methanocaldococcus infernus (strain DSM 11812 / JCM 15783 / ME)</name>
    <dbReference type="NCBI Taxonomy" id="573063"/>
    <lineage>
        <taxon>Archaea</taxon>
        <taxon>Methanobacteriati</taxon>
        <taxon>Methanobacteriota</taxon>
        <taxon>Methanomada group</taxon>
        <taxon>Methanococci</taxon>
        <taxon>Methanococcales</taxon>
        <taxon>Methanocaldococcaceae</taxon>
        <taxon>Methanocaldococcus</taxon>
    </lineage>
</organism>
<dbReference type="EMBL" id="CP002009">
    <property type="protein sequence ID" value="ADG13041.1"/>
    <property type="molecule type" value="Genomic_DNA"/>
</dbReference>
<protein>
    <recommendedName>
        <fullName evidence="1">DUF22 domain-containing protein</fullName>
    </recommendedName>
</protein>